<evidence type="ECO:0000313" key="2">
    <source>
        <dbReference type="EMBL" id="SUZ58334.1"/>
    </source>
</evidence>
<dbReference type="EMBL" id="UINC01000612">
    <property type="protein sequence ID" value="SUZ58334.1"/>
    <property type="molecule type" value="Genomic_DNA"/>
</dbReference>
<sequence length="78" mass="8327">MATRVYILIETTVGKTTEVAQALEGLKMMTSVDTVTGPFNIIGVAEAENLKSIGDLISDGMHRISGIEKTITCISVKN</sequence>
<feature type="domain" description="Transcription regulator AsnC/Lrp ligand binding" evidence="1">
    <location>
        <begin position="7"/>
        <end position="77"/>
    </location>
</feature>
<dbReference type="SUPFAM" id="SSF54909">
    <property type="entry name" value="Dimeric alpha+beta barrel"/>
    <property type="match status" value="1"/>
</dbReference>
<organism evidence="2">
    <name type="scientific">marine metagenome</name>
    <dbReference type="NCBI Taxonomy" id="408172"/>
    <lineage>
        <taxon>unclassified sequences</taxon>
        <taxon>metagenomes</taxon>
        <taxon>ecological metagenomes</taxon>
    </lineage>
</organism>
<proteinExistence type="predicted"/>
<accession>A0A381NVZ7</accession>
<dbReference type="InterPro" id="IPR019887">
    <property type="entry name" value="Tscrpt_reg_AsnC/Lrp_C"/>
</dbReference>
<dbReference type="Pfam" id="PF01037">
    <property type="entry name" value="AsnC_trans_reg"/>
    <property type="match status" value="1"/>
</dbReference>
<protein>
    <recommendedName>
        <fullName evidence="1">Transcription regulator AsnC/Lrp ligand binding domain-containing protein</fullName>
    </recommendedName>
</protein>
<gene>
    <name evidence="2" type="ORF">METZ01_LOCUS11188</name>
</gene>
<dbReference type="Gene3D" id="3.30.70.920">
    <property type="match status" value="1"/>
</dbReference>
<dbReference type="InterPro" id="IPR011008">
    <property type="entry name" value="Dimeric_a/b-barrel"/>
</dbReference>
<evidence type="ECO:0000259" key="1">
    <source>
        <dbReference type="Pfam" id="PF01037"/>
    </source>
</evidence>
<dbReference type="AlphaFoldDB" id="A0A381NVZ7"/>
<name>A0A381NVZ7_9ZZZZ</name>
<reference evidence="2" key="1">
    <citation type="submission" date="2018-05" db="EMBL/GenBank/DDBJ databases">
        <authorList>
            <person name="Lanie J.A."/>
            <person name="Ng W.-L."/>
            <person name="Kazmierczak K.M."/>
            <person name="Andrzejewski T.M."/>
            <person name="Davidsen T.M."/>
            <person name="Wayne K.J."/>
            <person name="Tettelin H."/>
            <person name="Glass J.I."/>
            <person name="Rusch D."/>
            <person name="Podicherti R."/>
            <person name="Tsui H.-C.T."/>
            <person name="Winkler M.E."/>
        </authorList>
    </citation>
    <scope>NUCLEOTIDE SEQUENCE</scope>
</reference>